<evidence type="ECO:0000259" key="12">
    <source>
        <dbReference type="PROSITE" id="PS50142"/>
    </source>
</evidence>
<dbReference type="GO" id="GO:0003725">
    <property type="term" value="F:double-stranded RNA binding"/>
    <property type="evidence" value="ECO:0007669"/>
    <property type="project" value="TreeGrafter"/>
</dbReference>
<evidence type="ECO:0000256" key="9">
    <source>
        <dbReference type="HAMAP-Rule" id="MF_00104"/>
    </source>
</evidence>
<name>A0A086ZLC4_9BIFI</name>
<feature type="domain" description="RNase III" evidence="12">
    <location>
        <begin position="68"/>
        <end position="181"/>
    </location>
</feature>
<dbReference type="HAMAP" id="MF_00104">
    <property type="entry name" value="RNase_III"/>
    <property type="match status" value="1"/>
</dbReference>
<dbReference type="GO" id="GO:0046872">
    <property type="term" value="F:metal ion binding"/>
    <property type="evidence" value="ECO:0007669"/>
    <property type="project" value="UniProtKB-KW"/>
</dbReference>
<dbReference type="InterPro" id="IPR000999">
    <property type="entry name" value="RNase_III_dom"/>
</dbReference>
<dbReference type="Pfam" id="PF14622">
    <property type="entry name" value="Ribonucleas_3_3"/>
    <property type="match status" value="1"/>
</dbReference>
<accession>A0A086ZLC4</accession>
<dbReference type="Gene3D" id="3.30.160.20">
    <property type="match status" value="1"/>
</dbReference>
<feature type="region of interest" description="Disordered" evidence="10">
    <location>
        <begin position="1"/>
        <end position="34"/>
    </location>
</feature>
<dbReference type="PANTHER" id="PTHR11207:SF0">
    <property type="entry name" value="RIBONUCLEASE 3"/>
    <property type="match status" value="1"/>
</dbReference>
<evidence type="ECO:0000256" key="3">
    <source>
        <dbReference type="ARBA" id="ARBA00022552"/>
    </source>
</evidence>
<dbReference type="GO" id="GO:0005737">
    <property type="term" value="C:cytoplasm"/>
    <property type="evidence" value="ECO:0007669"/>
    <property type="project" value="UniProtKB-SubCell"/>
</dbReference>
<dbReference type="SUPFAM" id="SSF69065">
    <property type="entry name" value="RNase III domain-like"/>
    <property type="match status" value="1"/>
</dbReference>
<evidence type="ECO:0000256" key="7">
    <source>
        <dbReference type="ARBA" id="ARBA00022801"/>
    </source>
</evidence>
<keyword evidence="3 9" id="KW-0698">rRNA processing</keyword>
<dbReference type="NCBIfam" id="TIGR02191">
    <property type="entry name" value="RNaseIII"/>
    <property type="match status" value="1"/>
</dbReference>
<organism evidence="13 14">
    <name type="scientific">Bifidobacterium boum</name>
    <dbReference type="NCBI Taxonomy" id="78343"/>
    <lineage>
        <taxon>Bacteria</taxon>
        <taxon>Bacillati</taxon>
        <taxon>Actinomycetota</taxon>
        <taxon>Actinomycetes</taxon>
        <taxon>Bifidobacteriales</taxon>
        <taxon>Bifidobacteriaceae</taxon>
        <taxon>Bifidobacterium</taxon>
    </lineage>
</organism>
<comment type="subcellular location">
    <subcellularLocation>
        <location evidence="9">Cytoplasm</location>
    </subcellularLocation>
</comment>
<keyword evidence="7 9" id="KW-0378">Hydrolase</keyword>
<reference evidence="13 14" key="1">
    <citation type="submission" date="2014-03" db="EMBL/GenBank/DDBJ databases">
        <title>Genomics of Bifidobacteria.</title>
        <authorList>
            <person name="Ventura M."/>
            <person name="Milani C."/>
            <person name="Lugli G.A."/>
        </authorList>
    </citation>
    <scope>NUCLEOTIDE SEQUENCE [LARGE SCALE GENOMIC DNA]</scope>
    <source>
        <strain evidence="13 14">LMG 10736</strain>
    </source>
</reference>
<evidence type="ECO:0000259" key="11">
    <source>
        <dbReference type="PROSITE" id="PS50137"/>
    </source>
</evidence>
<dbReference type="GO" id="GO:0010468">
    <property type="term" value="P:regulation of gene expression"/>
    <property type="evidence" value="ECO:0007669"/>
    <property type="project" value="TreeGrafter"/>
</dbReference>
<evidence type="ECO:0000256" key="5">
    <source>
        <dbReference type="ARBA" id="ARBA00022722"/>
    </source>
</evidence>
<proteinExistence type="inferred from homology"/>
<dbReference type="EMBL" id="JGYQ01000013">
    <property type="protein sequence ID" value="KFI47324.1"/>
    <property type="molecule type" value="Genomic_DNA"/>
</dbReference>
<comment type="similarity">
    <text evidence="2">Belongs to the ribonuclease III family.</text>
</comment>
<dbReference type="PROSITE" id="PS50137">
    <property type="entry name" value="DS_RBD"/>
    <property type="match status" value="1"/>
</dbReference>
<feature type="binding site" evidence="9">
    <location>
        <position position="93"/>
    </location>
    <ligand>
        <name>Mg(2+)</name>
        <dbReference type="ChEBI" id="CHEBI:18420"/>
    </ligand>
</feature>
<feature type="active site" evidence="9">
    <location>
        <position position="97"/>
    </location>
</feature>
<evidence type="ECO:0000256" key="4">
    <source>
        <dbReference type="ARBA" id="ARBA00022664"/>
    </source>
</evidence>
<dbReference type="PROSITE" id="PS00517">
    <property type="entry name" value="RNASE_3_1"/>
    <property type="match status" value="1"/>
</dbReference>
<dbReference type="SMART" id="SM00358">
    <property type="entry name" value="DSRM"/>
    <property type="match status" value="1"/>
</dbReference>
<feature type="compositionally biased region" description="Basic residues" evidence="10">
    <location>
        <begin position="13"/>
        <end position="23"/>
    </location>
</feature>
<keyword evidence="5 9" id="KW-0540">Nuclease</keyword>
<feature type="binding site" evidence="9">
    <location>
        <position position="167"/>
    </location>
    <ligand>
        <name>Mg(2+)</name>
        <dbReference type="ChEBI" id="CHEBI:18420"/>
    </ligand>
</feature>
<feature type="domain" description="DRBM" evidence="11">
    <location>
        <begin position="208"/>
        <end position="299"/>
    </location>
</feature>
<keyword evidence="8 9" id="KW-0694">RNA-binding</keyword>
<comment type="catalytic activity">
    <reaction evidence="1 9">
        <text>Endonucleolytic cleavage to 5'-phosphomonoester.</text>
        <dbReference type="EC" id="3.1.26.3"/>
    </reaction>
</comment>
<sequence>MTSSSNTDGAPSQHHRSKHHGSSMRRVDTATTVTPNTRHHVGVVREEHDDQSPTQELLDALGTTISPELLVQALTHRSFSHEHPGAPNYERLEFLGDAVLELVSTETLFKAHPDMTEGQLAKMRAKAVSEESLSAIARDKLHVGRFILLGHGEAESGGADKSSILCDIVESLIGATFVEHGIDGAREVVHRLVDDTLREVATEGPALDWKTSLTVLAHHMGLADPEYRMSVSGPEYAQRFTARAILPGGYGKRWTLPLHDEHGDIADEGADPLLGTGSGTSKRKAQLAAAKQAWHTLKQRERDCARMRSATGGAAGNAPQSGSTHDPDENGTNRG</sequence>
<comment type="caution">
    <text evidence="13">The sequence shown here is derived from an EMBL/GenBank/DDBJ whole genome shotgun (WGS) entry which is preliminary data.</text>
</comment>
<dbReference type="AlphaFoldDB" id="A0A086ZLC4"/>
<dbReference type="InterPro" id="IPR036389">
    <property type="entry name" value="RNase_III_sf"/>
</dbReference>
<comment type="function">
    <text evidence="9">Digests double-stranded RNA. Involved in the processing of primary rRNA transcript to yield the immediate precursors to the large and small rRNAs (23S and 16S). Processes some mRNAs, and tRNAs when they are encoded in the rRNA operon. Processes pre-crRNA and tracrRNA of type II CRISPR loci if present in the organism.</text>
</comment>
<dbReference type="GO" id="GO:0006364">
    <property type="term" value="P:rRNA processing"/>
    <property type="evidence" value="ECO:0007669"/>
    <property type="project" value="UniProtKB-UniRule"/>
</dbReference>
<feature type="binding site" evidence="9">
    <location>
        <position position="170"/>
    </location>
    <ligand>
        <name>Mg(2+)</name>
        <dbReference type="ChEBI" id="CHEBI:18420"/>
    </ligand>
</feature>
<dbReference type="CDD" id="cd00593">
    <property type="entry name" value="RIBOc"/>
    <property type="match status" value="1"/>
</dbReference>
<feature type="region of interest" description="Disordered" evidence="10">
    <location>
        <begin position="275"/>
        <end position="335"/>
    </location>
</feature>
<dbReference type="PANTHER" id="PTHR11207">
    <property type="entry name" value="RIBONUCLEASE III"/>
    <property type="match status" value="1"/>
</dbReference>
<dbReference type="EC" id="3.1.26.3" evidence="9"/>
<comment type="subunit">
    <text evidence="9">Homodimer.</text>
</comment>
<evidence type="ECO:0000256" key="1">
    <source>
        <dbReference type="ARBA" id="ARBA00000109"/>
    </source>
</evidence>
<keyword evidence="6 9" id="KW-0255">Endonuclease</keyword>
<dbReference type="GO" id="GO:0019843">
    <property type="term" value="F:rRNA binding"/>
    <property type="evidence" value="ECO:0007669"/>
    <property type="project" value="UniProtKB-KW"/>
</dbReference>
<feature type="compositionally biased region" description="Polar residues" evidence="10">
    <location>
        <begin position="318"/>
        <end position="335"/>
    </location>
</feature>
<dbReference type="SMART" id="SM00535">
    <property type="entry name" value="RIBOc"/>
    <property type="match status" value="1"/>
</dbReference>
<evidence type="ECO:0000256" key="10">
    <source>
        <dbReference type="SAM" id="MobiDB-lite"/>
    </source>
</evidence>
<keyword evidence="9" id="KW-0699">rRNA-binding</keyword>
<dbReference type="SUPFAM" id="SSF54768">
    <property type="entry name" value="dsRNA-binding domain-like"/>
    <property type="match status" value="1"/>
</dbReference>
<evidence type="ECO:0000313" key="14">
    <source>
        <dbReference type="Proteomes" id="UP000029093"/>
    </source>
</evidence>
<evidence type="ECO:0000256" key="2">
    <source>
        <dbReference type="ARBA" id="ARBA00010183"/>
    </source>
</evidence>
<dbReference type="InterPro" id="IPR014720">
    <property type="entry name" value="dsRBD_dom"/>
</dbReference>
<dbReference type="Gene3D" id="1.10.1520.10">
    <property type="entry name" value="Ribonuclease III domain"/>
    <property type="match status" value="1"/>
</dbReference>
<keyword evidence="4 9" id="KW-0507">mRNA processing</keyword>
<feature type="compositionally biased region" description="Polar residues" evidence="10">
    <location>
        <begin position="1"/>
        <end position="10"/>
    </location>
</feature>
<dbReference type="FunFam" id="1.10.1520.10:FF:000001">
    <property type="entry name" value="Ribonuclease 3"/>
    <property type="match status" value="1"/>
</dbReference>
<protein>
    <recommendedName>
        <fullName evidence="9">Ribonuclease 3</fullName>
        <ecNumber evidence="9">3.1.26.3</ecNumber>
    </recommendedName>
    <alternativeName>
        <fullName evidence="9">Ribonuclease III</fullName>
        <shortName evidence="9">RNase III</shortName>
    </alternativeName>
</protein>
<dbReference type="Pfam" id="PF00035">
    <property type="entry name" value="dsrm"/>
    <property type="match status" value="1"/>
</dbReference>
<evidence type="ECO:0000256" key="8">
    <source>
        <dbReference type="ARBA" id="ARBA00022884"/>
    </source>
</evidence>
<dbReference type="Proteomes" id="UP000029093">
    <property type="component" value="Unassembled WGS sequence"/>
</dbReference>
<keyword evidence="9" id="KW-0819">tRNA processing</keyword>
<evidence type="ECO:0000256" key="6">
    <source>
        <dbReference type="ARBA" id="ARBA00022759"/>
    </source>
</evidence>
<dbReference type="GO" id="GO:0004525">
    <property type="term" value="F:ribonuclease III activity"/>
    <property type="evidence" value="ECO:0007669"/>
    <property type="project" value="UniProtKB-UniRule"/>
</dbReference>
<dbReference type="InterPro" id="IPR011907">
    <property type="entry name" value="RNase_III"/>
</dbReference>
<dbReference type="PROSITE" id="PS50142">
    <property type="entry name" value="RNASE_3_2"/>
    <property type="match status" value="1"/>
</dbReference>
<gene>
    <name evidence="9" type="primary">rnc</name>
    <name evidence="13" type="ORF">BBOU_0870</name>
</gene>
<comment type="cofactor">
    <cofactor evidence="9">
        <name>Mg(2+)</name>
        <dbReference type="ChEBI" id="CHEBI:18420"/>
    </cofactor>
</comment>
<keyword evidence="9" id="KW-0460">Magnesium</keyword>
<feature type="active site" evidence="9">
    <location>
        <position position="170"/>
    </location>
</feature>
<keyword evidence="14" id="KW-1185">Reference proteome</keyword>
<dbReference type="GO" id="GO:0006397">
    <property type="term" value="P:mRNA processing"/>
    <property type="evidence" value="ECO:0007669"/>
    <property type="project" value="UniProtKB-UniRule"/>
</dbReference>
<dbReference type="GO" id="GO:0008033">
    <property type="term" value="P:tRNA processing"/>
    <property type="evidence" value="ECO:0007669"/>
    <property type="project" value="UniProtKB-KW"/>
</dbReference>
<keyword evidence="9" id="KW-0963">Cytoplasm</keyword>
<evidence type="ECO:0000313" key="13">
    <source>
        <dbReference type="EMBL" id="KFI47324.1"/>
    </source>
</evidence>
<keyword evidence="9" id="KW-0479">Metal-binding</keyword>